<dbReference type="Gene3D" id="3.30.1450.10">
    <property type="match status" value="1"/>
</dbReference>
<feature type="signal peptide" evidence="4">
    <location>
        <begin position="1"/>
        <end position="18"/>
    </location>
</feature>
<dbReference type="RefSeq" id="WP_376830064.1">
    <property type="nucleotide sequence ID" value="NZ_JBHLWR010000006.1"/>
</dbReference>
<dbReference type="InterPro" id="IPR037873">
    <property type="entry name" value="BamE-like"/>
</dbReference>
<accession>A0ABV7LDE6</accession>
<evidence type="ECO:0000256" key="2">
    <source>
        <dbReference type="ARBA" id="ARBA00023136"/>
    </source>
</evidence>
<reference evidence="7" key="1">
    <citation type="journal article" date="2019" name="Int. J. Syst. Evol. Microbiol.">
        <title>The Global Catalogue of Microorganisms (GCM) 10K type strain sequencing project: providing services to taxonomists for standard genome sequencing and annotation.</title>
        <authorList>
            <consortium name="The Broad Institute Genomics Platform"/>
            <consortium name="The Broad Institute Genome Sequencing Center for Infectious Disease"/>
            <person name="Wu L."/>
            <person name="Ma J."/>
        </authorList>
    </citation>
    <scope>NUCLEOTIDE SEQUENCE [LARGE SCALE GENOMIC DNA]</scope>
    <source>
        <strain evidence="7">CCM 7941</strain>
    </source>
</reference>
<evidence type="ECO:0000256" key="1">
    <source>
        <dbReference type="ARBA" id="ARBA00022729"/>
    </source>
</evidence>
<comment type="caution">
    <text evidence="6">The sequence shown here is derived from an EMBL/GenBank/DDBJ whole genome shotgun (WGS) entry which is preliminary data.</text>
</comment>
<organism evidence="6 7">
    <name type="scientific">Camelimonas abortus</name>
    <dbReference type="NCBI Taxonomy" id="1017184"/>
    <lineage>
        <taxon>Bacteria</taxon>
        <taxon>Pseudomonadati</taxon>
        <taxon>Pseudomonadota</taxon>
        <taxon>Alphaproteobacteria</taxon>
        <taxon>Hyphomicrobiales</taxon>
        <taxon>Chelatococcaceae</taxon>
        <taxon>Camelimonas</taxon>
    </lineage>
</organism>
<gene>
    <name evidence="6" type="ORF">ACFOEX_02510</name>
</gene>
<evidence type="ECO:0000256" key="3">
    <source>
        <dbReference type="ARBA" id="ARBA00023237"/>
    </source>
</evidence>
<feature type="domain" description="Outer membrane protein assembly factor BamE" evidence="5">
    <location>
        <begin position="33"/>
        <end position="106"/>
    </location>
</feature>
<proteinExistence type="predicted"/>
<dbReference type="Pfam" id="PF04355">
    <property type="entry name" value="BamE"/>
    <property type="match status" value="1"/>
</dbReference>
<name>A0ABV7LDE6_9HYPH</name>
<dbReference type="PANTHER" id="PTHR37482">
    <property type="entry name" value="OUTER MEMBRANE PROTEIN ASSEMBLY FACTOR BAME"/>
    <property type="match status" value="1"/>
</dbReference>
<keyword evidence="2" id="KW-0472">Membrane</keyword>
<dbReference type="PANTHER" id="PTHR37482:SF1">
    <property type="entry name" value="OUTER MEMBRANE PROTEIN ASSEMBLY FACTOR BAME"/>
    <property type="match status" value="1"/>
</dbReference>
<sequence>MAKALLRNVMIAAALAGAAMLPGGCAKEVIVHGQQVDEAMLAKIRPGTSVETVLTELGTPTTTSTVGNKTFYYISQTRERKVQFLNPTITDQRVAAIYFDRNFRVERVALYGLKDGEVFDFVTRTTPTSGQERSFVRQMFKGLGASNMNPFAT</sequence>
<dbReference type="Proteomes" id="UP001595536">
    <property type="component" value="Unassembled WGS sequence"/>
</dbReference>
<evidence type="ECO:0000259" key="5">
    <source>
        <dbReference type="Pfam" id="PF04355"/>
    </source>
</evidence>
<dbReference type="EMBL" id="JBHRUV010000013">
    <property type="protein sequence ID" value="MFC3265233.1"/>
    <property type="molecule type" value="Genomic_DNA"/>
</dbReference>
<keyword evidence="7" id="KW-1185">Reference proteome</keyword>
<protein>
    <submittedName>
        <fullName evidence="6">Outer membrane protein assembly factor BamE</fullName>
    </submittedName>
</protein>
<keyword evidence="3" id="KW-0998">Cell outer membrane</keyword>
<dbReference type="InterPro" id="IPR026592">
    <property type="entry name" value="BamE"/>
</dbReference>
<dbReference type="InterPro" id="IPR007450">
    <property type="entry name" value="BamE_dom"/>
</dbReference>
<evidence type="ECO:0000256" key="4">
    <source>
        <dbReference type="SAM" id="SignalP"/>
    </source>
</evidence>
<keyword evidence="1 4" id="KW-0732">Signal</keyword>
<feature type="chain" id="PRO_5047027770" evidence="4">
    <location>
        <begin position="19"/>
        <end position="153"/>
    </location>
</feature>
<evidence type="ECO:0000313" key="6">
    <source>
        <dbReference type="EMBL" id="MFC3265233.1"/>
    </source>
</evidence>
<evidence type="ECO:0000313" key="7">
    <source>
        <dbReference type="Proteomes" id="UP001595536"/>
    </source>
</evidence>